<evidence type="ECO:0000313" key="2">
    <source>
        <dbReference type="EMBL" id="MFC4246891.1"/>
    </source>
</evidence>
<proteinExistence type="predicted"/>
<dbReference type="PROSITE" id="PS51257">
    <property type="entry name" value="PROKAR_LIPOPROTEIN"/>
    <property type="match status" value="1"/>
</dbReference>
<name>A0ABD5NXQ5_9EURY</name>
<accession>A0ABD5NXQ5</accession>
<dbReference type="SUPFAM" id="SSF51126">
    <property type="entry name" value="Pectin lyase-like"/>
    <property type="match status" value="1"/>
</dbReference>
<feature type="region of interest" description="Disordered" evidence="1">
    <location>
        <begin position="25"/>
        <end position="65"/>
    </location>
</feature>
<feature type="compositionally biased region" description="Polar residues" evidence="1">
    <location>
        <begin position="28"/>
        <end position="39"/>
    </location>
</feature>
<evidence type="ECO:0000256" key="1">
    <source>
        <dbReference type="SAM" id="MobiDB-lite"/>
    </source>
</evidence>
<organism evidence="2 3">
    <name type="scientific">Natribaculum luteum</name>
    <dbReference type="NCBI Taxonomy" id="1586232"/>
    <lineage>
        <taxon>Archaea</taxon>
        <taxon>Methanobacteriati</taxon>
        <taxon>Methanobacteriota</taxon>
        <taxon>Stenosarchaea group</taxon>
        <taxon>Halobacteria</taxon>
        <taxon>Halobacteriales</taxon>
        <taxon>Natrialbaceae</taxon>
        <taxon>Natribaculum</taxon>
    </lineage>
</organism>
<dbReference type="EMBL" id="JBHSDJ010000019">
    <property type="protein sequence ID" value="MFC4246891.1"/>
    <property type="molecule type" value="Genomic_DNA"/>
</dbReference>
<gene>
    <name evidence="2" type="ORF">ACFOZ7_07750</name>
</gene>
<reference evidence="2 3" key="1">
    <citation type="journal article" date="2014" name="Int. J. Syst. Evol. Microbiol.">
        <title>Complete genome sequence of Corynebacterium casei LMG S-19264T (=DSM 44701T), isolated from a smear-ripened cheese.</title>
        <authorList>
            <consortium name="US DOE Joint Genome Institute (JGI-PGF)"/>
            <person name="Walter F."/>
            <person name="Albersmeier A."/>
            <person name="Kalinowski J."/>
            <person name="Ruckert C."/>
        </authorList>
    </citation>
    <scope>NUCLEOTIDE SEQUENCE [LARGE SCALE GENOMIC DNA]</scope>
    <source>
        <strain evidence="2 3">IBRC-M 10912</strain>
    </source>
</reference>
<sequence>MDRRHFLSIGMGSLLAGIAGCTRENNETDQQATRSINQPSKTEHSTTATETEPSTTDDTTTTERDVSTVRVQHGDGVVQLVSAEFETLLTEDTNARRAIQTAIQTVAPGGTVDVTKGTYPIEDRPVRVTEGVTLAGAGPGETVFTLPGGLHEEAHSVVAVRSGDDDVTVRDLEIHGNEANNRDIKPFPDAPHSHGLLIHESSEGVKPKRTTVENVHVHDTIRSNIVLGGVKCQINSATLANAAVDHWLYFARAEECTAQNHPSLAKPRTA</sequence>
<protein>
    <recommendedName>
        <fullName evidence="4">Right handed beta helix domain-containing protein</fullName>
    </recommendedName>
</protein>
<dbReference type="GeneID" id="71855833"/>
<dbReference type="InterPro" id="IPR012334">
    <property type="entry name" value="Pectin_lyas_fold"/>
</dbReference>
<dbReference type="AlphaFoldDB" id="A0ABD5NXQ5"/>
<dbReference type="RefSeq" id="WP_246975817.1">
    <property type="nucleotide sequence ID" value="NZ_CP095398.1"/>
</dbReference>
<evidence type="ECO:0008006" key="4">
    <source>
        <dbReference type="Google" id="ProtNLM"/>
    </source>
</evidence>
<evidence type="ECO:0000313" key="3">
    <source>
        <dbReference type="Proteomes" id="UP001595821"/>
    </source>
</evidence>
<feature type="compositionally biased region" description="Low complexity" evidence="1">
    <location>
        <begin position="45"/>
        <end position="59"/>
    </location>
</feature>
<comment type="caution">
    <text evidence="2">The sequence shown here is derived from an EMBL/GenBank/DDBJ whole genome shotgun (WGS) entry which is preliminary data.</text>
</comment>
<dbReference type="InterPro" id="IPR011050">
    <property type="entry name" value="Pectin_lyase_fold/virulence"/>
</dbReference>
<dbReference type="Gene3D" id="2.160.20.10">
    <property type="entry name" value="Single-stranded right-handed beta-helix, Pectin lyase-like"/>
    <property type="match status" value="1"/>
</dbReference>
<dbReference type="Proteomes" id="UP001595821">
    <property type="component" value="Unassembled WGS sequence"/>
</dbReference>